<dbReference type="CDD" id="cd03784">
    <property type="entry name" value="GT1_Gtf-like"/>
    <property type="match status" value="1"/>
</dbReference>
<keyword evidence="3 12" id="KW-0420">Kringle</keyword>
<proteinExistence type="inferred from homology"/>
<evidence type="ECO:0000256" key="10">
    <source>
        <dbReference type="ARBA" id="ARBA00023136"/>
    </source>
</evidence>
<evidence type="ECO:0000256" key="3">
    <source>
        <dbReference type="ARBA" id="ARBA00022572"/>
    </source>
</evidence>
<evidence type="ECO:0000313" key="16">
    <source>
        <dbReference type="EMBL" id="EEN51337.1"/>
    </source>
</evidence>
<dbReference type="InParanoid" id="C3Z823"/>
<evidence type="ECO:0000256" key="13">
    <source>
        <dbReference type="SAM" id="MobiDB-lite"/>
    </source>
</evidence>
<gene>
    <name evidence="16" type="ORF">BRAFLDRAFT_87562</name>
</gene>
<dbReference type="InterPro" id="IPR038178">
    <property type="entry name" value="Kringle_sf"/>
</dbReference>
<dbReference type="InterPro" id="IPR000001">
    <property type="entry name" value="Kringle"/>
</dbReference>
<dbReference type="GO" id="GO:0046872">
    <property type="term" value="F:metal ion binding"/>
    <property type="evidence" value="ECO:0007669"/>
    <property type="project" value="UniProtKB-KW"/>
</dbReference>
<dbReference type="Gene3D" id="2.60.120.260">
    <property type="entry name" value="Galactose-binding domain-like"/>
    <property type="match status" value="1"/>
</dbReference>
<dbReference type="GO" id="GO:0008194">
    <property type="term" value="F:UDP-glycosyltransferase activity"/>
    <property type="evidence" value="ECO:0007669"/>
    <property type="project" value="InterPro"/>
</dbReference>
<dbReference type="SMART" id="SM00130">
    <property type="entry name" value="KR"/>
    <property type="match status" value="1"/>
</dbReference>
<dbReference type="InterPro" id="IPR002213">
    <property type="entry name" value="UDP_glucos_trans"/>
</dbReference>
<comment type="similarity">
    <text evidence="2">Belongs to the UDP-glycosyltransferase family.</text>
</comment>
<dbReference type="SUPFAM" id="SSF57440">
    <property type="entry name" value="Kringle-like"/>
    <property type="match status" value="1"/>
</dbReference>
<feature type="non-terminal residue" evidence="16">
    <location>
        <position position="1"/>
    </location>
</feature>
<dbReference type="CDD" id="cd00108">
    <property type="entry name" value="KR"/>
    <property type="match status" value="1"/>
</dbReference>
<evidence type="ECO:0000256" key="5">
    <source>
        <dbReference type="ARBA" id="ARBA00022679"/>
    </source>
</evidence>
<dbReference type="InterPro" id="IPR050271">
    <property type="entry name" value="UDP-glycosyltransferase"/>
</dbReference>
<dbReference type="PROSITE" id="PS00021">
    <property type="entry name" value="KRINGLE_1"/>
    <property type="match status" value="1"/>
</dbReference>
<dbReference type="eggNOG" id="KOG1192">
    <property type="taxonomic scope" value="Eukaryota"/>
</dbReference>
<evidence type="ECO:0000259" key="15">
    <source>
        <dbReference type="PROSITE" id="PS50070"/>
    </source>
</evidence>
<dbReference type="GO" id="GO:0016020">
    <property type="term" value="C:membrane"/>
    <property type="evidence" value="ECO:0007669"/>
    <property type="project" value="UniProtKB-SubCell"/>
</dbReference>
<evidence type="ECO:0000256" key="2">
    <source>
        <dbReference type="ARBA" id="ARBA00009995"/>
    </source>
</evidence>
<evidence type="ECO:0000256" key="6">
    <source>
        <dbReference type="ARBA" id="ARBA00022692"/>
    </source>
</evidence>
<feature type="disulfide bond" evidence="12">
    <location>
        <begin position="219"/>
        <end position="258"/>
    </location>
</feature>
<dbReference type="InterPro" id="IPR006585">
    <property type="entry name" value="FTP1"/>
</dbReference>
<dbReference type="PANTHER" id="PTHR48043">
    <property type="entry name" value="EG:EG0003.4 PROTEIN-RELATED"/>
    <property type="match status" value="1"/>
</dbReference>
<feature type="transmembrane region" description="Helical" evidence="14">
    <location>
        <begin position="684"/>
        <end position="707"/>
    </location>
</feature>
<feature type="transmembrane region" description="Helical" evidence="14">
    <location>
        <begin position="105"/>
        <end position="130"/>
    </location>
</feature>
<dbReference type="PANTHER" id="PTHR48043:SF145">
    <property type="entry name" value="FI06409P-RELATED"/>
    <property type="match status" value="1"/>
</dbReference>
<dbReference type="InterPro" id="IPR013806">
    <property type="entry name" value="Kringle-like"/>
</dbReference>
<evidence type="ECO:0000256" key="4">
    <source>
        <dbReference type="ARBA" id="ARBA00022676"/>
    </source>
</evidence>
<keyword evidence="6 14" id="KW-0812">Transmembrane</keyword>
<feature type="disulfide bond" evidence="12">
    <location>
        <begin position="198"/>
        <end position="275"/>
    </location>
</feature>
<keyword evidence="7" id="KW-0479">Metal-binding</keyword>
<evidence type="ECO:0000256" key="12">
    <source>
        <dbReference type="PROSITE-ProRule" id="PRU00121"/>
    </source>
</evidence>
<evidence type="ECO:0000256" key="7">
    <source>
        <dbReference type="ARBA" id="ARBA00022723"/>
    </source>
</evidence>
<keyword evidence="10 14" id="KW-0472">Membrane</keyword>
<dbReference type="Pfam" id="PF22633">
    <property type="entry name" value="F5_F8_type_C_2"/>
    <property type="match status" value="1"/>
</dbReference>
<organism>
    <name type="scientific">Branchiostoma floridae</name>
    <name type="common">Florida lancelet</name>
    <name type="synonym">Amphioxus</name>
    <dbReference type="NCBI Taxonomy" id="7739"/>
    <lineage>
        <taxon>Eukaryota</taxon>
        <taxon>Metazoa</taxon>
        <taxon>Chordata</taxon>
        <taxon>Cephalochordata</taxon>
        <taxon>Leptocardii</taxon>
        <taxon>Amphioxiformes</taxon>
        <taxon>Branchiostomatidae</taxon>
        <taxon>Branchiostoma</taxon>
    </lineage>
</organism>
<dbReference type="InterPro" id="IPR018056">
    <property type="entry name" value="Kringle_CS"/>
</dbReference>
<comment type="subcellular location">
    <subcellularLocation>
        <location evidence="1">Membrane</location>
    </subcellularLocation>
</comment>
<dbReference type="EMBL" id="GG666592">
    <property type="protein sequence ID" value="EEN51337.1"/>
    <property type="molecule type" value="Genomic_DNA"/>
</dbReference>
<dbReference type="Pfam" id="PF00201">
    <property type="entry name" value="UDPGT"/>
    <property type="match status" value="1"/>
</dbReference>
<dbReference type="AlphaFoldDB" id="C3Z823"/>
<dbReference type="SMART" id="SM00607">
    <property type="entry name" value="FTP"/>
    <property type="match status" value="1"/>
</dbReference>
<dbReference type="Gene3D" id="2.40.20.10">
    <property type="entry name" value="Plasminogen Kringle 4"/>
    <property type="match status" value="1"/>
</dbReference>
<dbReference type="FunFam" id="3.40.50.2000:FF:000001">
    <property type="entry name" value="UDP-glucuronosyltransferase"/>
    <property type="match status" value="1"/>
</dbReference>
<dbReference type="PROSITE" id="PS50070">
    <property type="entry name" value="KRINGLE_2"/>
    <property type="match status" value="1"/>
</dbReference>
<protein>
    <recommendedName>
        <fullName evidence="15">Kringle domain-containing protein</fullName>
    </recommendedName>
</protein>
<dbReference type="SUPFAM" id="SSF53756">
    <property type="entry name" value="UDP-Glycosyltransferase/glycogen phosphorylase"/>
    <property type="match status" value="1"/>
</dbReference>
<reference evidence="16" key="1">
    <citation type="journal article" date="2008" name="Nature">
        <title>The amphioxus genome and the evolution of the chordate karyotype.</title>
        <authorList>
            <consortium name="US DOE Joint Genome Institute (JGI-PGF)"/>
            <person name="Putnam N.H."/>
            <person name="Butts T."/>
            <person name="Ferrier D.E.K."/>
            <person name="Furlong R.F."/>
            <person name="Hellsten U."/>
            <person name="Kawashima T."/>
            <person name="Robinson-Rechavi M."/>
            <person name="Shoguchi E."/>
            <person name="Terry A."/>
            <person name="Yu J.-K."/>
            <person name="Benito-Gutierrez E.L."/>
            <person name="Dubchak I."/>
            <person name="Garcia-Fernandez J."/>
            <person name="Gibson-Brown J.J."/>
            <person name="Grigoriev I.V."/>
            <person name="Horton A.C."/>
            <person name="de Jong P.J."/>
            <person name="Jurka J."/>
            <person name="Kapitonov V.V."/>
            <person name="Kohara Y."/>
            <person name="Kuroki Y."/>
            <person name="Lindquist E."/>
            <person name="Lucas S."/>
            <person name="Osoegawa K."/>
            <person name="Pennacchio L.A."/>
            <person name="Salamov A.A."/>
            <person name="Satou Y."/>
            <person name="Sauka-Spengler T."/>
            <person name="Schmutz J."/>
            <person name="Shin-I T."/>
            <person name="Toyoda A."/>
            <person name="Bronner-Fraser M."/>
            <person name="Fujiyama A."/>
            <person name="Holland L.Z."/>
            <person name="Holland P.W.H."/>
            <person name="Satoh N."/>
            <person name="Rokhsar D.S."/>
        </authorList>
    </citation>
    <scope>NUCLEOTIDE SEQUENCE [LARGE SCALE GENOMIC DNA]</scope>
    <source>
        <strain evidence="16">S238N-H82</strain>
        <tissue evidence="16">Testes</tissue>
    </source>
</reference>
<feature type="disulfide bond" evidence="12">
    <location>
        <begin position="247"/>
        <end position="270"/>
    </location>
</feature>
<dbReference type="Pfam" id="PF00051">
    <property type="entry name" value="Kringle"/>
    <property type="match status" value="1"/>
</dbReference>
<sequence>LVHATDGSHCRTFGEVDGGVSRSWQWCVPRIPVVGGGGASDLYEQHVNHEKVGRDGRPATAPDDAPPRHLATENEEKEEGDDEEEKCIKDRAMEMWNQIKVSKMFWLLLGSGLVILVLSVTGVILITGFVPRGRGQVEKLMSTSGQQNSSTSWRTLLYSSTSFSPLSGWQPTGSVTDTHRGNTEILLTTIAPLATTDCQLGDGSTYRGTVSVTESGLECQHWDSQRPHKHDYIARKYPSADFTENYCRNPSHWHEVWCFTTARRTRWERCDIPFCGIKDVNVALGKTAFQTSTYKKGVADLAVDGNTDTNYCDGCCTHTLPEKANPCWWVDLGHSYMVDRVVIFNRRGPFWKRLNPFNIHIGDSTMVSQNPKCGDDHHINVKQRSISVSCQGMKGRYVGVRLPGPSRILTLCEVLVFLTNMVDFRIVIWLVAGKIPKFNPIQRGVVGLTDTVLGFPRPSMPNMVQVGGLMAGRPVGPLSEDMEDFMQSSGYDGVIVVSFGSMVHTMSTERKEMFAAVFARLRQKVVWRYAGEKPAGLGNNTKLMSWLPQNDLLAHSKTRAFVNHAGLNGVYEALYHGVPMVCFPLFGDNPGNAARVVARGLGVSLDFRTVTSDQLYQALLHVLTNNSSYRETAARLSRLHRDQPQSPMERAVWWIEHVIKHGGLPHLRARTVELPWYQYYQLDVAAFLLGICSAVLGTLWYSCSFVCRKVCCKRGGKLKSQ</sequence>
<feature type="compositionally biased region" description="Acidic residues" evidence="13">
    <location>
        <begin position="75"/>
        <end position="85"/>
    </location>
</feature>
<evidence type="ECO:0000256" key="11">
    <source>
        <dbReference type="ARBA" id="ARBA00023157"/>
    </source>
</evidence>
<keyword evidence="11 12" id="KW-1015">Disulfide bond</keyword>
<evidence type="ECO:0000256" key="1">
    <source>
        <dbReference type="ARBA" id="ARBA00004370"/>
    </source>
</evidence>
<feature type="domain" description="Kringle" evidence="15">
    <location>
        <begin position="197"/>
        <end position="275"/>
    </location>
</feature>
<evidence type="ECO:0000256" key="9">
    <source>
        <dbReference type="ARBA" id="ARBA00022989"/>
    </source>
</evidence>
<keyword evidence="8" id="KW-0106">Calcium</keyword>
<dbReference type="FunFam" id="2.60.120.260:FF:000105">
    <property type="entry name" value="Sushi, von Willebrand factor type A, EGF and pentraxin domain-containing protein 1"/>
    <property type="match status" value="1"/>
</dbReference>
<keyword evidence="4" id="KW-0328">Glycosyltransferase</keyword>
<dbReference type="Gene3D" id="3.40.50.2000">
    <property type="entry name" value="Glycogen Phosphorylase B"/>
    <property type="match status" value="1"/>
</dbReference>
<dbReference type="PRINTS" id="PR00018">
    <property type="entry name" value="KRINGLE"/>
</dbReference>
<evidence type="ECO:0000256" key="14">
    <source>
        <dbReference type="SAM" id="Phobius"/>
    </source>
</evidence>
<feature type="region of interest" description="Disordered" evidence="13">
    <location>
        <begin position="50"/>
        <end position="85"/>
    </location>
</feature>
<dbReference type="FunFam" id="2.40.20.10:FF:000046">
    <property type="entry name" value="Uncharacterized protein"/>
    <property type="match status" value="1"/>
</dbReference>
<accession>C3Z823</accession>
<dbReference type="InterPro" id="IPR008979">
    <property type="entry name" value="Galactose-bd-like_sf"/>
</dbReference>
<evidence type="ECO:0000256" key="8">
    <source>
        <dbReference type="ARBA" id="ARBA00022837"/>
    </source>
</evidence>
<feature type="compositionally biased region" description="Basic and acidic residues" evidence="13">
    <location>
        <begin position="65"/>
        <end position="74"/>
    </location>
</feature>
<keyword evidence="9 14" id="KW-1133">Transmembrane helix</keyword>
<dbReference type="SUPFAM" id="SSF49785">
    <property type="entry name" value="Galactose-binding domain-like"/>
    <property type="match status" value="1"/>
</dbReference>
<keyword evidence="5" id="KW-0808">Transferase</keyword>
<name>C3Z823_BRAFL</name>